<accession>A0ABV9GVV7</accession>
<dbReference type="Proteomes" id="UP001595967">
    <property type="component" value="Unassembled WGS sequence"/>
</dbReference>
<dbReference type="EMBL" id="JBHSEW010000001">
    <property type="protein sequence ID" value="MFC4621016.1"/>
    <property type="molecule type" value="Genomic_DNA"/>
</dbReference>
<dbReference type="RefSeq" id="WP_377723539.1">
    <property type="nucleotide sequence ID" value="NZ_JBHSEW010000001.1"/>
</dbReference>
<evidence type="ECO:0000256" key="1">
    <source>
        <dbReference type="SAM" id="MobiDB-lite"/>
    </source>
</evidence>
<keyword evidence="3" id="KW-1185">Reference proteome</keyword>
<sequence>MATATTTKKPATKDPAVKAPAKTKTAASAGKTTKKVANTADTQTESEPIDSEIAVKQAEKATKLKAKPAASTALAPKAIWPFPIGPKP</sequence>
<feature type="region of interest" description="Disordered" evidence="1">
    <location>
        <begin position="1"/>
        <end position="53"/>
    </location>
</feature>
<feature type="compositionally biased region" description="Low complexity" evidence="1">
    <location>
        <begin position="1"/>
        <end position="10"/>
    </location>
</feature>
<reference evidence="3" key="1">
    <citation type="journal article" date="2019" name="Int. J. Syst. Evol. Microbiol.">
        <title>The Global Catalogue of Microorganisms (GCM) 10K type strain sequencing project: providing services to taxonomists for standard genome sequencing and annotation.</title>
        <authorList>
            <consortium name="The Broad Institute Genomics Platform"/>
            <consortium name="The Broad Institute Genome Sequencing Center for Infectious Disease"/>
            <person name="Wu L."/>
            <person name="Ma J."/>
        </authorList>
    </citation>
    <scope>NUCLEOTIDE SEQUENCE [LARGE SCALE GENOMIC DNA]</scope>
    <source>
        <strain evidence="3">JCM 11650</strain>
    </source>
</reference>
<comment type="caution">
    <text evidence="2">The sequence shown here is derived from an EMBL/GenBank/DDBJ whole genome shotgun (WGS) entry which is preliminary data.</text>
</comment>
<name>A0ABV9GVV7_9BURK</name>
<proteinExistence type="predicted"/>
<feature type="compositionally biased region" description="Low complexity" evidence="1">
    <location>
        <begin position="17"/>
        <end position="31"/>
    </location>
</feature>
<evidence type="ECO:0000313" key="2">
    <source>
        <dbReference type="EMBL" id="MFC4621016.1"/>
    </source>
</evidence>
<protein>
    <recommendedName>
        <fullName evidence="4">Histone</fullName>
    </recommendedName>
</protein>
<organism evidence="2 3">
    <name type="scientific">Comamonas nitrativorans</name>
    <dbReference type="NCBI Taxonomy" id="108437"/>
    <lineage>
        <taxon>Bacteria</taxon>
        <taxon>Pseudomonadati</taxon>
        <taxon>Pseudomonadota</taxon>
        <taxon>Betaproteobacteria</taxon>
        <taxon>Burkholderiales</taxon>
        <taxon>Comamonadaceae</taxon>
        <taxon>Comamonas</taxon>
    </lineage>
</organism>
<evidence type="ECO:0000313" key="3">
    <source>
        <dbReference type="Proteomes" id="UP001595967"/>
    </source>
</evidence>
<gene>
    <name evidence="2" type="ORF">ACFO3A_02140</name>
</gene>
<evidence type="ECO:0008006" key="4">
    <source>
        <dbReference type="Google" id="ProtNLM"/>
    </source>
</evidence>